<dbReference type="RefSeq" id="WP_143017339.1">
    <property type="nucleotide sequence ID" value="NZ_FNFO01000006.1"/>
</dbReference>
<keyword evidence="1" id="KW-0732">Signal</keyword>
<dbReference type="STRING" id="1075417.SAMN05421823_106246"/>
<feature type="signal peptide" evidence="1">
    <location>
        <begin position="1"/>
        <end position="21"/>
    </location>
</feature>
<protein>
    <recommendedName>
        <fullName evidence="4">YceI-like domain-containing protein</fullName>
    </recommendedName>
</protein>
<proteinExistence type="predicted"/>
<evidence type="ECO:0008006" key="4">
    <source>
        <dbReference type="Google" id="ProtNLM"/>
    </source>
</evidence>
<evidence type="ECO:0000313" key="2">
    <source>
        <dbReference type="EMBL" id="SDL52734.1"/>
    </source>
</evidence>
<name>A0A1G9KT28_9BACT</name>
<evidence type="ECO:0000256" key="1">
    <source>
        <dbReference type="SAM" id="SignalP"/>
    </source>
</evidence>
<reference evidence="2 3" key="1">
    <citation type="submission" date="2016-10" db="EMBL/GenBank/DDBJ databases">
        <authorList>
            <person name="de Groot N.N."/>
        </authorList>
    </citation>
    <scope>NUCLEOTIDE SEQUENCE [LARGE SCALE GENOMIC DNA]</scope>
    <source>
        <strain evidence="2 3">DSM 25186</strain>
    </source>
</reference>
<organism evidence="2 3">
    <name type="scientific">Catalinimonas alkaloidigena</name>
    <dbReference type="NCBI Taxonomy" id="1075417"/>
    <lineage>
        <taxon>Bacteria</taxon>
        <taxon>Pseudomonadati</taxon>
        <taxon>Bacteroidota</taxon>
        <taxon>Cytophagia</taxon>
        <taxon>Cytophagales</taxon>
        <taxon>Catalimonadaceae</taxon>
        <taxon>Catalinimonas</taxon>
    </lineage>
</organism>
<accession>A0A1G9KT28</accession>
<keyword evidence="3" id="KW-1185">Reference proteome</keyword>
<evidence type="ECO:0000313" key="3">
    <source>
        <dbReference type="Proteomes" id="UP000198510"/>
    </source>
</evidence>
<feature type="chain" id="PRO_5011695936" description="YceI-like domain-containing protein" evidence="1">
    <location>
        <begin position="22"/>
        <end position="182"/>
    </location>
</feature>
<gene>
    <name evidence="2" type="ORF">SAMN05421823_106246</name>
</gene>
<dbReference type="AlphaFoldDB" id="A0A1G9KT28"/>
<dbReference type="Proteomes" id="UP000198510">
    <property type="component" value="Unassembled WGS sequence"/>
</dbReference>
<sequence>MTQKLLLFVLVWLVWATPGQAQDRSRTNNNLLVNVSTPGSAYEYQSRKMTGKFNKNLDRFEFEVPLVSFLSRSAPPLSELLLPVQEPLSDQKLFINLKLPDRALNLGDFRGNRRLELQGEVRVGDITFNTPVEVEGLFRNNSEMILSFDIPLTGEIQALRDLHLEEMHLIAQDVRLYYVVFD</sequence>
<dbReference type="EMBL" id="FNFO01000006">
    <property type="protein sequence ID" value="SDL52734.1"/>
    <property type="molecule type" value="Genomic_DNA"/>
</dbReference>